<dbReference type="Proteomes" id="UP000309673">
    <property type="component" value="Unassembled WGS sequence"/>
</dbReference>
<keyword evidence="1" id="KW-0677">Repeat</keyword>
<accession>A0A4U0FLP4</accession>
<dbReference type="SUPFAM" id="SSF54631">
    <property type="entry name" value="CBS-domain pair"/>
    <property type="match status" value="1"/>
</dbReference>
<dbReference type="SMART" id="SM00116">
    <property type="entry name" value="CBS"/>
    <property type="match status" value="2"/>
</dbReference>
<dbReference type="OrthoDB" id="9793615at2"/>
<feature type="domain" description="CBS" evidence="4">
    <location>
        <begin position="190"/>
        <end position="257"/>
    </location>
</feature>
<evidence type="ECO:0000256" key="1">
    <source>
        <dbReference type="ARBA" id="ARBA00022737"/>
    </source>
</evidence>
<dbReference type="PROSITE" id="PS51371">
    <property type="entry name" value="CBS"/>
    <property type="match status" value="2"/>
</dbReference>
<evidence type="ECO:0000256" key="2">
    <source>
        <dbReference type="PROSITE-ProRule" id="PRU00703"/>
    </source>
</evidence>
<dbReference type="AlphaFoldDB" id="A0A4U0FLP4"/>
<dbReference type="InterPro" id="IPR000644">
    <property type="entry name" value="CBS_dom"/>
</dbReference>
<dbReference type="InterPro" id="IPR036388">
    <property type="entry name" value="WH-like_DNA-bd_sf"/>
</dbReference>
<evidence type="ECO:0000313" key="6">
    <source>
        <dbReference type="Proteomes" id="UP000309673"/>
    </source>
</evidence>
<dbReference type="Pfam" id="PF08279">
    <property type="entry name" value="HTH_11"/>
    <property type="match status" value="1"/>
</dbReference>
<name>A0A4U0FLP4_9BACL</name>
<evidence type="ECO:0000313" key="5">
    <source>
        <dbReference type="EMBL" id="TJY44492.1"/>
    </source>
</evidence>
<dbReference type="CDD" id="cd04617">
    <property type="entry name" value="CBS_pair_CcpN"/>
    <property type="match status" value="1"/>
</dbReference>
<dbReference type="Pfam" id="PF00571">
    <property type="entry name" value="CBS"/>
    <property type="match status" value="2"/>
</dbReference>
<dbReference type="SUPFAM" id="SSF46785">
    <property type="entry name" value="Winged helix' DNA-binding domain"/>
    <property type="match status" value="1"/>
</dbReference>
<feature type="domain" description="CBS" evidence="4">
    <location>
        <begin position="125"/>
        <end position="183"/>
    </location>
</feature>
<dbReference type="PANTHER" id="PTHR48108">
    <property type="entry name" value="CBS DOMAIN-CONTAINING PROTEIN CBSX2, CHLOROPLASTIC"/>
    <property type="match status" value="1"/>
</dbReference>
<dbReference type="EMBL" id="SUPK01000001">
    <property type="protein sequence ID" value="TJY44492.1"/>
    <property type="molecule type" value="Genomic_DNA"/>
</dbReference>
<evidence type="ECO:0000259" key="4">
    <source>
        <dbReference type="PROSITE" id="PS51371"/>
    </source>
</evidence>
<feature type="region of interest" description="Disordered" evidence="3">
    <location>
        <begin position="1"/>
        <end position="24"/>
    </location>
</feature>
<sequence>METSADGRRNRAVPERLGEGSENVTPTSRFITKRLLYGLKGEFRIELTRRQSEIIDLVKRHAPVTGEQIAEHLGLSRPTIRSDLSVLIMLGHLDAKPKVGYFLGKEQSSVGRLKDKLTNLKVQDLMSRPFVISEQATVNDAVISLFTENTGMLSVTDAQGCLSGMVSAKDLLKVALGNPAAASIPISMVMTRLPRIITVLPEDTLWKAASKMLENQIGGLPVVRPLESPEMKGKLEVIGRITKTNIMQFLVELSSDT</sequence>
<proteinExistence type="predicted"/>
<evidence type="ECO:0000256" key="3">
    <source>
        <dbReference type="SAM" id="MobiDB-lite"/>
    </source>
</evidence>
<dbReference type="InterPro" id="IPR013196">
    <property type="entry name" value="HTH_11"/>
</dbReference>
<dbReference type="Gene3D" id="3.10.580.10">
    <property type="entry name" value="CBS-domain"/>
    <property type="match status" value="1"/>
</dbReference>
<dbReference type="InterPro" id="IPR046342">
    <property type="entry name" value="CBS_dom_sf"/>
</dbReference>
<feature type="compositionally biased region" description="Basic and acidic residues" evidence="3">
    <location>
        <begin position="1"/>
        <end position="19"/>
    </location>
</feature>
<dbReference type="Gene3D" id="1.10.10.10">
    <property type="entry name" value="Winged helix-like DNA-binding domain superfamily/Winged helix DNA-binding domain"/>
    <property type="match status" value="1"/>
</dbReference>
<gene>
    <name evidence="5" type="ORF">E5161_03695</name>
</gene>
<keyword evidence="6" id="KW-1185">Reference proteome</keyword>
<dbReference type="InterPro" id="IPR051462">
    <property type="entry name" value="CBS_domain-containing"/>
</dbReference>
<comment type="caution">
    <text evidence="5">The sequence shown here is derived from an EMBL/GenBank/DDBJ whole genome shotgun (WGS) entry which is preliminary data.</text>
</comment>
<dbReference type="InterPro" id="IPR036390">
    <property type="entry name" value="WH_DNA-bd_sf"/>
</dbReference>
<keyword evidence="2" id="KW-0129">CBS domain</keyword>
<protein>
    <submittedName>
        <fullName evidence="5">CBS domain-containing protein</fullName>
    </submittedName>
</protein>
<dbReference type="PANTHER" id="PTHR48108:SF32">
    <property type="entry name" value="TRANSCRIPTIONAL REPRESSOR CCPN"/>
    <property type="match status" value="1"/>
</dbReference>
<reference evidence="5 6" key="1">
    <citation type="submission" date="2019-04" db="EMBL/GenBank/DDBJ databases">
        <title>Cohnella sp. nov., isolated from soil.</title>
        <authorList>
            <person name="Kim W."/>
        </authorList>
    </citation>
    <scope>NUCLEOTIDE SEQUENCE [LARGE SCALE GENOMIC DNA]</scope>
    <source>
        <strain evidence="5 6">CAU 1483</strain>
    </source>
</reference>
<organism evidence="5 6">
    <name type="scientific">Cohnella pontilimi</name>
    <dbReference type="NCBI Taxonomy" id="2564100"/>
    <lineage>
        <taxon>Bacteria</taxon>
        <taxon>Bacillati</taxon>
        <taxon>Bacillota</taxon>
        <taxon>Bacilli</taxon>
        <taxon>Bacillales</taxon>
        <taxon>Paenibacillaceae</taxon>
        <taxon>Cohnella</taxon>
    </lineage>
</organism>